<dbReference type="EMBL" id="BDDD01000719">
    <property type="protein sequence ID" value="GAV69404.1"/>
    <property type="molecule type" value="Genomic_DNA"/>
</dbReference>
<sequence>MYLQICPIPRTHHILQQITSTRNLPVLHKCLHQHSINCSINQNALLLHLPKQLIPFIHPPSLAQPCNQSCIRHNIRVNSVCLQFIPNLQAAIQIPFRNQHPNHRSIGKNIRLNPIAPHSPQKLQHILDSSGLTQTFDQNHVSNTLFHQSITLKILVHRQC</sequence>
<organism evidence="1 2">
    <name type="scientific">Cephalotus follicularis</name>
    <name type="common">Albany pitcher plant</name>
    <dbReference type="NCBI Taxonomy" id="3775"/>
    <lineage>
        <taxon>Eukaryota</taxon>
        <taxon>Viridiplantae</taxon>
        <taxon>Streptophyta</taxon>
        <taxon>Embryophyta</taxon>
        <taxon>Tracheophyta</taxon>
        <taxon>Spermatophyta</taxon>
        <taxon>Magnoliopsida</taxon>
        <taxon>eudicotyledons</taxon>
        <taxon>Gunneridae</taxon>
        <taxon>Pentapetalae</taxon>
        <taxon>rosids</taxon>
        <taxon>fabids</taxon>
        <taxon>Oxalidales</taxon>
        <taxon>Cephalotaceae</taxon>
        <taxon>Cephalotus</taxon>
    </lineage>
</organism>
<accession>A0A1Q3BNF7</accession>
<dbReference type="InParanoid" id="A0A1Q3BNF7"/>
<name>A0A1Q3BNF7_CEPFO</name>
<reference evidence="2" key="1">
    <citation type="submission" date="2016-04" db="EMBL/GenBank/DDBJ databases">
        <title>Cephalotus genome sequencing.</title>
        <authorList>
            <person name="Fukushima K."/>
            <person name="Hasebe M."/>
            <person name="Fang X."/>
        </authorList>
    </citation>
    <scope>NUCLEOTIDE SEQUENCE [LARGE SCALE GENOMIC DNA]</scope>
    <source>
        <strain evidence="2">cv. St1</strain>
    </source>
</reference>
<dbReference type="AlphaFoldDB" id="A0A1Q3BNF7"/>
<gene>
    <name evidence="1" type="ORF">CFOL_v3_12905</name>
</gene>
<evidence type="ECO:0000313" key="1">
    <source>
        <dbReference type="EMBL" id="GAV69404.1"/>
    </source>
</evidence>
<proteinExistence type="predicted"/>
<comment type="caution">
    <text evidence="1">The sequence shown here is derived from an EMBL/GenBank/DDBJ whole genome shotgun (WGS) entry which is preliminary data.</text>
</comment>
<dbReference type="Proteomes" id="UP000187406">
    <property type="component" value="Unassembled WGS sequence"/>
</dbReference>
<evidence type="ECO:0000313" key="2">
    <source>
        <dbReference type="Proteomes" id="UP000187406"/>
    </source>
</evidence>
<protein>
    <submittedName>
        <fullName evidence="1">Uncharacterized protein</fullName>
    </submittedName>
</protein>
<keyword evidence="2" id="KW-1185">Reference proteome</keyword>